<comment type="similarity">
    <text evidence="2">Belongs to the cyclin family.</text>
</comment>
<dbReference type="PANTHER" id="PTHR10177">
    <property type="entry name" value="CYCLINS"/>
    <property type="match status" value="1"/>
</dbReference>
<evidence type="ECO:0000313" key="6">
    <source>
        <dbReference type="EMBL" id="CAE0463169.1"/>
    </source>
</evidence>
<dbReference type="FunFam" id="1.10.472.10:FF:000093">
    <property type="entry name" value="Predicted protein"/>
    <property type="match status" value="1"/>
</dbReference>
<evidence type="ECO:0008006" key="7">
    <source>
        <dbReference type="Google" id="ProtNLM"/>
    </source>
</evidence>
<dbReference type="InterPro" id="IPR004367">
    <property type="entry name" value="Cyclin_C-dom"/>
</dbReference>
<dbReference type="InterPro" id="IPR036915">
    <property type="entry name" value="Cyclin-like_sf"/>
</dbReference>
<evidence type="ECO:0000256" key="3">
    <source>
        <dbReference type="SAM" id="MobiDB-lite"/>
    </source>
</evidence>
<dbReference type="Pfam" id="PF00134">
    <property type="entry name" value="Cyclin_N"/>
    <property type="match status" value="1"/>
</dbReference>
<name>A0A7S3Q204_9STRA</name>
<evidence type="ECO:0000259" key="4">
    <source>
        <dbReference type="SMART" id="SM00385"/>
    </source>
</evidence>
<organism evidence="6">
    <name type="scientific">Chaetoceros debilis</name>
    <dbReference type="NCBI Taxonomy" id="122233"/>
    <lineage>
        <taxon>Eukaryota</taxon>
        <taxon>Sar</taxon>
        <taxon>Stramenopiles</taxon>
        <taxon>Ochrophyta</taxon>
        <taxon>Bacillariophyta</taxon>
        <taxon>Coscinodiscophyceae</taxon>
        <taxon>Chaetocerotophycidae</taxon>
        <taxon>Chaetocerotales</taxon>
        <taxon>Chaetocerotaceae</taxon>
        <taxon>Chaetoceros</taxon>
    </lineage>
</organism>
<dbReference type="InterPro" id="IPR006671">
    <property type="entry name" value="Cyclin_N"/>
</dbReference>
<accession>A0A7S3Q204</accession>
<keyword evidence="1 2" id="KW-0195">Cyclin</keyword>
<evidence type="ECO:0000256" key="2">
    <source>
        <dbReference type="RuleBase" id="RU000383"/>
    </source>
</evidence>
<gene>
    <name evidence="6" type="ORF">CDEB00056_LOCUS8010</name>
</gene>
<dbReference type="InterPro" id="IPR013763">
    <property type="entry name" value="Cyclin-like_dom"/>
</dbReference>
<dbReference type="SMART" id="SM01332">
    <property type="entry name" value="Cyclin_C"/>
    <property type="match status" value="1"/>
</dbReference>
<proteinExistence type="inferred from homology"/>
<dbReference type="InterPro" id="IPR039361">
    <property type="entry name" value="Cyclin"/>
</dbReference>
<sequence length="353" mass="39847">MTHIHQRIKPTNMASTTDELHSSVDEFRLSSFIDRLDVMKRQEQSSIYHISDCLSAQSTRKASLSSSANTNADIWCRSQMVQWCYAVVDFVHFNRETVLSAMQLLDRFVSTNTSKSTINVIADRRQYQLAAMTALYLAIKIHEPQTLEIGMMVQLGKGAYASSDFYQMEFNMLSALKWHLHGPTATAYLEHLLPLLTLAYESRNDRGHLRNHARYYIELSTSDYDLVTVSPSKIAVAAIINSLRRLTVSKHAFSIIIKELKQYTGIDAAAKHILAIAQRMHKLQNIPKPYLAPRVKAFAQQPDTCNRGAVNKNGQIDNTEDMSKMSPPSQIRNVVSRRCSMDTSPTTFVANSA</sequence>
<evidence type="ECO:0000259" key="5">
    <source>
        <dbReference type="SMART" id="SM01332"/>
    </source>
</evidence>
<dbReference type="SMART" id="SM00385">
    <property type="entry name" value="CYCLIN"/>
    <property type="match status" value="2"/>
</dbReference>
<evidence type="ECO:0000256" key="1">
    <source>
        <dbReference type="ARBA" id="ARBA00023127"/>
    </source>
</evidence>
<reference evidence="6" key="1">
    <citation type="submission" date="2021-01" db="EMBL/GenBank/DDBJ databases">
        <authorList>
            <person name="Corre E."/>
            <person name="Pelletier E."/>
            <person name="Niang G."/>
            <person name="Scheremetjew M."/>
            <person name="Finn R."/>
            <person name="Kale V."/>
            <person name="Holt S."/>
            <person name="Cochrane G."/>
            <person name="Meng A."/>
            <person name="Brown T."/>
            <person name="Cohen L."/>
        </authorList>
    </citation>
    <scope>NUCLEOTIDE SEQUENCE</scope>
    <source>
        <strain evidence="6">MM31A-1</strain>
    </source>
</reference>
<feature type="domain" description="Cyclin-like" evidence="4">
    <location>
        <begin position="82"/>
        <end position="174"/>
    </location>
</feature>
<protein>
    <recommendedName>
        <fullName evidence="7">Cyclin N-terminal domain-containing protein</fullName>
    </recommendedName>
</protein>
<dbReference type="AlphaFoldDB" id="A0A7S3Q204"/>
<feature type="region of interest" description="Disordered" evidence="3">
    <location>
        <begin position="304"/>
        <end position="329"/>
    </location>
</feature>
<dbReference type="SUPFAM" id="SSF47954">
    <property type="entry name" value="Cyclin-like"/>
    <property type="match status" value="2"/>
</dbReference>
<feature type="domain" description="Cyclin-like" evidence="4">
    <location>
        <begin position="191"/>
        <end position="282"/>
    </location>
</feature>
<dbReference type="Pfam" id="PF02984">
    <property type="entry name" value="Cyclin_C"/>
    <property type="match status" value="1"/>
</dbReference>
<feature type="domain" description="Cyclin C-terminal" evidence="5">
    <location>
        <begin position="183"/>
        <end position="304"/>
    </location>
</feature>
<dbReference type="EMBL" id="HBIO01010333">
    <property type="protein sequence ID" value="CAE0463169.1"/>
    <property type="molecule type" value="Transcribed_RNA"/>
</dbReference>
<dbReference type="Gene3D" id="1.10.472.10">
    <property type="entry name" value="Cyclin-like"/>
    <property type="match status" value="2"/>
</dbReference>